<dbReference type="PANTHER" id="PTHR21716">
    <property type="entry name" value="TRANSMEMBRANE PROTEIN"/>
    <property type="match status" value="1"/>
</dbReference>
<keyword evidence="3" id="KW-0813">Transport</keyword>
<evidence type="ECO:0000313" key="9">
    <source>
        <dbReference type="EMBL" id="KKT89990.1"/>
    </source>
</evidence>
<keyword evidence="7 8" id="KW-0472">Membrane</keyword>
<organism evidence="9 10">
    <name type="scientific">Candidatus Yanofskybacteria bacterium GW2011_GWB1_45_11</name>
    <dbReference type="NCBI Taxonomy" id="1619026"/>
    <lineage>
        <taxon>Bacteria</taxon>
        <taxon>Candidatus Yanofskyibacteriota</taxon>
    </lineage>
</organism>
<keyword evidence="5 8" id="KW-0812">Transmembrane</keyword>
<evidence type="ECO:0000256" key="1">
    <source>
        <dbReference type="ARBA" id="ARBA00004651"/>
    </source>
</evidence>
<dbReference type="GO" id="GO:0005886">
    <property type="term" value="C:plasma membrane"/>
    <property type="evidence" value="ECO:0007669"/>
    <property type="project" value="UniProtKB-SubCell"/>
</dbReference>
<protein>
    <recommendedName>
        <fullName evidence="11">AI-2E family transporter</fullName>
    </recommendedName>
</protein>
<feature type="transmembrane region" description="Helical" evidence="8">
    <location>
        <begin position="145"/>
        <end position="169"/>
    </location>
</feature>
<sequence length="348" mass="38072">MPDSKIQIEISSASILKAISVVVLVILLYLLKDVLIIFLFALIIASAISPFADWIEEKGFPRLLGVILLFGIVLGLITLVFSLVIPYFSQDIDRLAGMLPGVVDKISVSLEKAQAGAPRYLDFLSEVQNVFETLSTYFQQSAQSIVGFVVSIFGGLFSFVAILVISFYLSVMKKGIESFLGAVVPDKYEEYAISLWKRTEVKVGRWLQGQLLLSLIVGLMVYIGLSLLGIRFALILGVWAMLLEIIPIVGPVIAAIPAIILAFMQEPTLGLWVLIFYIVVQQIENHILVPLVLGKTIGLNPVVVIIALLVGAQLAGIPGMILSVPVSTVIVEIFEDMAREKRSRKVTS</sequence>
<evidence type="ECO:0000256" key="3">
    <source>
        <dbReference type="ARBA" id="ARBA00022448"/>
    </source>
</evidence>
<dbReference type="AlphaFoldDB" id="A0A0G1L2P1"/>
<evidence type="ECO:0000256" key="2">
    <source>
        <dbReference type="ARBA" id="ARBA00009773"/>
    </source>
</evidence>
<evidence type="ECO:0000256" key="8">
    <source>
        <dbReference type="SAM" id="Phobius"/>
    </source>
</evidence>
<accession>A0A0G1L2P1</accession>
<proteinExistence type="inferred from homology"/>
<evidence type="ECO:0008006" key="11">
    <source>
        <dbReference type="Google" id="ProtNLM"/>
    </source>
</evidence>
<feature type="transmembrane region" description="Helical" evidence="8">
    <location>
        <begin position="67"/>
        <end position="88"/>
    </location>
</feature>
<feature type="transmembrane region" description="Helical" evidence="8">
    <location>
        <begin position="305"/>
        <end position="334"/>
    </location>
</feature>
<name>A0A0G1L2P1_9BACT</name>
<evidence type="ECO:0000256" key="5">
    <source>
        <dbReference type="ARBA" id="ARBA00022692"/>
    </source>
</evidence>
<keyword evidence="4" id="KW-1003">Cell membrane</keyword>
<gene>
    <name evidence="9" type="ORF">UW90_C0009G0014</name>
</gene>
<dbReference type="InterPro" id="IPR002549">
    <property type="entry name" value="AI-2E-like"/>
</dbReference>
<feature type="transmembrane region" description="Helical" evidence="8">
    <location>
        <begin position="211"/>
        <end position="239"/>
    </location>
</feature>
<comment type="similarity">
    <text evidence="2">Belongs to the autoinducer-2 exporter (AI-2E) (TC 2.A.86) family.</text>
</comment>
<evidence type="ECO:0000256" key="6">
    <source>
        <dbReference type="ARBA" id="ARBA00022989"/>
    </source>
</evidence>
<evidence type="ECO:0000313" key="10">
    <source>
        <dbReference type="Proteomes" id="UP000034368"/>
    </source>
</evidence>
<evidence type="ECO:0000256" key="4">
    <source>
        <dbReference type="ARBA" id="ARBA00022475"/>
    </source>
</evidence>
<evidence type="ECO:0000256" key="7">
    <source>
        <dbReference type="ARBA" id="ARBA00023136"/>
    </source>
</evidence>
<comment type="subcellular location">
    <subcellularLocation>
        <location evidence="1">Cell membrane</location>
        <topology evidence="1">Multi-pass membrane protein</topology>
    </subcellularLocation>
</comment>
<keyword evidence="6 8" id="KW-1133">Transmembrane helix</keyword>
<dbReference type="Proteomes" id="UP000034368">
    <property type="component" value="Unassembled WGS sequence"/>
</dbReference>
<reference evidence="9 10" key="1">
    <citation type="journal article" date="2015" name="Nature">
        <title>rRNA introns, odd ribosomes, and small enigmatic genomes across a large radiation of phyla.</title>
        <authorList>
            <person name="Brown C.T."/>
            <person name="Hug L.A."/>
            <person name="Thomas B.C."/>
            <person name="Sharon I."/>
            <person name="Castelle C.J."/>
            <person name="Singh A."/>
            <person name="Wilkins M.J."/>
            <person name="Williams K.H."/>
            <person name="Banfield J.F."/>
        </authorList>
    </citation>
    <scope>NUCLEOTIDE SEQUENCE [LARGE SCALE GENOMIC DNA]</scope>
</reference>
<dbReference type="Pfam" id="PF01594">
    <property type="entry name" value="AI-2E_transport"/>
    <property type="match status" value="1"/>
</dbReference>
<dbReference type="EMBL" id="LCKD01000009">
    <property type="protein sequence ID" value="KKT89990.1"/>
    <property type="molecule type" value="Genomic_DNA"/>
</dbReference>
<dbReference type="PANTHER" id="PTHR21716:SF53">
    <property type="entry name" value="PERMEASE PERM-RELATED"/>
    <property type="match status" value="1"/>
</dbReference>
<comment type="caution">
    <text evidence="9">The sequence shown here is derived from an EMBL/GenBank/DDBJ whole genome shotgun (WGS) entry which is preliminary data.</text>
</comment>